<dbReference type="SMART" id="SM00346">
    <property type="entry name" value="HTH_ICLR"/>
    <property type="match status" value="1"/>
</dbReference>
<dbReference type="InterPro" id="IPR050707">
    <property type="entry name" value="HTH_MetabolicPath_Reg"/>
</dbReference>
<keyword evidence="1" id="KW-0805">Transcription regulation</keyword>
<dbReference type="InterPro" id="IPR014757">
    <property type="entry name" value="Tscrpt_reg_IclR_C"/>
</dbReference>
<reference evidence="8" key="1">
    <citation type="submission" date="2023-03" db="EMBL/GenBank/DDBJ databases">
        <title>a new species belonging to Providencia genus.</title>
        <authorList>
            <person name="Yang W."/>
            <person name="Hu F."/>
            <person name="Shen S."/>
            <person name="Ding L."/>
            <person name="Yin D."/>
        </authorList>
    </citation>
    <scope>NUCLEOTIDE SEQUENCE</scope>
    <source>
        <strain evidence="8">CRE-3FA-0001</strain>
    </source>
</reference>
<evidence type="ECO:0000256" key="3">
    <source>
        <dbReference type="ARBA" id="ARBA00023163"/>
    </source>
</evidence>
<dbReference type="GO" id="GO:0045892">
    <property type="term" value="P:negative regulation of DNA-templated transcription"/>
    <property type="evidence" value="ECO:0007669"/>
    <property type="project" value="TreeGrafter"/>
</dbReference>
<comment type="caution">
    <text evidence="8">The sequence shown here is derived from an EMBL/GenBank/DDBJ whole genome shotgun (WGS) entry which is preliminary data.</text>
</comment>
<dbReference type="Pfam" id="PF01614">
    <property type="entry name" value="IclR_C"/>
    <property type="match status" value="1"/>
</dbReference>
<dbReference type="RefSeq" id="WP_042843428.1">
    <property type="nucleotide sequence ID" value="NZ_JARRYG010000008.1"/>
</dbReference>
<dbReference type="InterPro" id="IPR005471">
    <property type="entry name" value="Tscrpt_reg_IclR_N"/>
</dbReference>
<dbReference type="PANTHER" id="PTHR30136:SF24">
    <property type="entry name" value="HTH-TYPE TRANSCRIPTIONAL REPRESSOR ALLR"/>
    <property type="match status" value="1"/>
</dbReference>
<protein>
    <recommendedName>
        <fullName evidence="4">HTH-type transcriptional repressor AllR</fullName>
    </recommendedName>
    <alternativeName>
        <fullName evidence="5">Negative regulator of allantoin and glyoxylate utilization operons</fullName>
    </alternativeName>
</protein>
<keyword evidence="3" id="KW-0804">Transcription</keyword>
<evidence type="ECO:0000256" key="2">
    <source>
        <dbReference type="ARBA" id="ARBA00023125"/>
    </source>
</evidence>
<dbReference type="Pfam" id="PF09339">
    <property type="entry name" value="HTH_IclR"/>
    <property type="match status" value="1"/>
</dbReference>
<sequence>MYSLQGVNSVDIAVSILNYIAQNGGIARAADISKGCDISKSRLHKYLVSLCRTQMLYQDTQTSRYGLGRNLTFLANFVKPESSYLETINKSLIQFRDEQNVSTGVATRLGKALSLVTYNRSFKNVEIDFLPNTPLPIEKSAAGLIYSAFDNQFQSNYYSPQELEKIIKQGYAVRYQPTEGIPGAQSIACPVFNSEGQLIAAAVTMGFIDKNEMERLAQELIKQVNTLILQ</sequence>
<reference evidence="9" key="2">
    <citation type="submission" date="2023-07" db="EMBL/GenBank/DDBJ databases">
        <authorList>
            <person name="Yang W."/>
            <person name="Chen J."/>
            <person name="Ji P."/>
            <person name="Hu F."/>
        </authorList>
    </citation>
    <scope>NUCLEOTIDE SEQUENCE</scope>
    <source>
        <strain evidence="9">CRE-138-0111</strain>
    </source>
</reference>
<dbReference type="GO" id="GO:0003677">
    <property type="term" value="F:DNA binding"/>
    <property type="evidence" value="ECO:0007669"/>
    <property type="project" value="UniProtKB-KW"/>
</dbReference>
<reference evidence="9" key="3">
    <citation type="journal article" date="2024" name="Int. J. Antimicrob. Agents">
        <title>Identification of a novel Providencia species showing multi-drug-resistant in three patients with hospital-acquired infection.</title>
        <authorList>
            <person name="Yang W."/>
            <person name="Chen J."/>
            <person name="Yang F."/>
            <person name="Ji P."/>
            <person name="Shen S."/>
            <person name="Yin D."/>
            <person name="Hu F."/>
        </authorList>
    </citation>
    <scope>NUCLEOTIDE SEQUENCE</scope>
    <source>
        <strain evidence="9">CRE-138-0111</strain>
    </source>
</reference>
<feature type="domain" description="IclR-ED" evidence="7">
    <location>
        <begin position="34"/>
        <end position="230"/>
    </location>
</feature>
<accession>A0AA42JZF7</accession>
<evidence type="ECO:0000256" key="5">
    <source>
        <dbReference type="ARBA" id="ARBA00042627"/>
    </source>
</evidence>
<dbReference type="GO" id="GO:0003700">
    <property type="term" value="F:DNA-binding transcription factor activity"/>
    <property type="evidence" value="ECO:0007669"/>
    <property type="project" value="TreeGrafter"/>
</dbReference>
<evidence type="ECO:0000256" key="4">
    <source>
        <dbReference type="ARBA" id="ARBA00040379"/>
    </source>
</evidence>
<feature type="domain" description="HTH iclR-type" evidence="6">
    <location>
        <begin position="7"/>
        <end position="69"/>
    </location>
</feature>
<organism evidence="8 10">
    <name type="scientific">Providencia huashanensis</name>
    <dbReference type="NCBI Taxonomy" id="3037798"/>
    <lineage>
        <taxon>Bacteria</taxon>
        <taxon>Pseudomonadati</taxon>
        <taxon>Pseudomonadota</taxon>
        <taxon>Gammaproteobacteria</taxon>
        <taxon>Enterobacterales</taxon>
        <taxon>Morganellaceae</taxon>
        <taxon>Providencia</taxon>
    </lineage>
</organism>
<dbReference type="Proteomes" id="UP001176478">
    <property type="component" value="Unassembled WGS sequence"/>
</dbReference>
<dbReference type="EMBL" id="JAUQTG010000009">
    <property type="protein sequence ID" value="MDO7857682.1"/>
    <property type="molecule type" value="Genomic_DNA"/>
</dbReference>
<keyword evidence="2" id="KW-0238">DNA-binding</keyword>
<evidence type="ECO:0000313" key="8">
    <source>
        <dbReference type="EMBL" id="MDG4696424.1"/>
    </source>
</evidence>
<dbReference type="InterPro" id="IPR036390">
    <property type="entry name" value="WH_DNA-bd_sf"/>
</dbReference>
<gene>
    <name evidence="8" type="ORF">P7V44_09250</name>
    <name evidence="9" type="ORF">Q5E86_15280</name>
</gene>
<dbReference type="PROSITE" id="PS51078">
    <property type="entry name" value="ICLR_ED"/>
    <property type="match status" value="1"/>
</dbReference>
<evidence type="ECO:0000313" key="10">
    <source>
        <dbReference type="Proteomes" id="UP001156701"/>
    </source>
</evidence>
<evidence type="ECO:0000313" key="11">
    <source>
        <dbReference type="Proteomes" id="UP001176478"/>
    </source>
</evidence>
<dbReference type="AlphaFoldDB" id="A0AA42JZF7"/>
<dbReference type="Gene3D" id="1.10.10.10">
    <property type="entry name" value="Winged helix-like DNA-binding domain superfamily/Winged helix DNA-binding domain"/>
    <property type="match status" value="1"/>
</dbReference>
<dbReference type="PROSITE" id="PS51077">
    <property type="entry name" value="HTH_ICLR"/>
    <property type="match status" value="1"/>
</dbReference>
<dbReference type="Gene3D" id="3.30.450.40">
    <property type="match status" value="1"/>
</dbReference>
<evidence type="ECO:0000259" key="6">
    <source>
        <dbReference type="PROSITE" id="PS51077"/>
    </source>
</evidence>
<keyword evidence="11" id="KW-1185">Reference proteome</keyword>
<dbReference type="InterPro" id="IPR029016">
    <property type="entry name" value="GAF-like_dom_sf"/>
</dbReference>
<evidence type="ECO:0000259" key="7">
    <source>
        <dbReference type="PROSITE" id="PS51078"/>
    </source>
</evidence>
<dbReference type="Proteomes" id="UP001156701">
    <property type="component" value="Unassembled WGS sequence"/>
</dbReference>
<dbReference type="SUPFAM" id="SSF55781">
    <property type="entry name" value="GAF domain-like"/>
    <property type="match status" value="1"/>
</dbReference>
<name>A0AA42JZF7_9GAMM</name>
<evidence type="ECO:0000313" key="9">
    <source>
        <dbReference type="EMBL" id="MDO7857682.1"/>
    </source>
</evidence>
<dbReference type="PANTHER" id="PTHR30136">
    <property type="entry name" value="HELIX-TURN-HELIX TRANSCRIPTIONAL REGULATOR, ICLR FAMILY"/>
    <property type="match status" value="1"/>
</dbReference>
<dbReference type="EMBL" id="JARRYG010000008">
    <property type="protein sequence ID" value="MDG4696424.1"/>
    <property type="molecule type" value="Genomic_DNA"/>
</dbReference>
<evidence type="ECO:0000256" key="1">
    <source>
        <dbReference type="ARBA" id="ARBA00023015"/>
    </source>
</evidence>
<dbReference type="InterPro" id="IPR036388">
    <property type="entry name" value="WH-like_DNA-bd_sf"/>
</dbReference>
<dbReference type="SUPFAM" id="SSF46785">
    <property type="entry name" value="Winged helix' DNA-binding domain"/>
    <property type="match status" value="1"/>
</dbReference>
<proteinExistence type="predicted"/>